<protein>
    <submittedName>
        <fullName evidence="5">CBS domain-containing protein</fullName>
    </submittedName>
</protein>
<evidence type="ECO:0000259" key="3">
    <source>
        <dbReference type="PROSITE" id="PS51371"/>
    </source>
</evidence>
<organism evidence="5 6">
    <name type="scientific">Desulfobulbus oligotrophicus</name>
    <dbReference type="NCBI Taxonomy" id="1909699"/>
    <lineage>
        <taxon>Bacteria</taxon>
        <taxon>Pseudomonadati</taxon>
        <taxon>Thermodesulfobacteriota</taxon>
        <taxon>Desulfobulbia</taxon>
        <taxon>Desulfobulbales</taxon>
        <taxon>Desulfobulbaceae</taxon>
        <taxon>Desulfobulbus</taxon>
    </lineage>
</organism>
<evidence type="ECO:0000313" key="6">
    <source>
        <dbReference type="Proteomes" id="UP000596092"/>
    </source>
</evidence>
<evidence type="ECO:0000256" key="2">
    <source>
        <dbReference type="PROSITE-ProRule" id="PRU00703"/>
    </source>
</evidence>
<dbReference type="InterPro" id="IPR046342">
    <property type="entry name" value="CBS_dom_sf"/>
</dbReference>
<dbReference type="Gene3D" id="3.10.580.10">
    <property type="entry name" value="CBS-domain"/>
    <property type="match status" value="1"/>
</dbReference>
<feature type="domain" description="CBS" evidence="3">
    <location>
        <begin position="7"/>
        <end position="63"/>
    </location>
</feature>
<evidence type="ECO:0000256" key="1">
    <source>
        <dbReference type="ARBA" id="ARBA00022737"/>
    </source>
</evidence>
<dbReference type="CDD" id="cd04584">
    <property type="entry name" value="CBS_pair_AcuB_like"/>
    <property type="match status" value="1"/>
</dbReference>
<dbReference type="Pfam" id="PF00571">
    <property type="entry name" value="CBS"/>
    <property type="match status" value="2"/>
</dbReference>
<dbReference type="SUPFAM" id="SSF55021">
    <property type="entry name" value="ACT-like"/>
    <property type="match status" value="1"/>
</dbReference>
<keyword evidence="1" id="KW-0677">Repeat</keyword>
<dbReference type="KEGG" id="dog:HP555_02420"/>
<feature type="domain" description="CBS" evidence="3">
    <location>
        <begin position="82"/>
        <end position="140"/>
    </location>
</feature>
<dbReference type="Pfam" id="PF01842">
    <property type="entry name" value="ACT"/>
    <property type="match status" value="1"/>
</dbReference>
<accession>A0A7T5VBM1</accession>
<dbReference type="PANTHER" id="PTHR48108:SF34">
    <property type="entry name" value="CBS DOMAIN-CONTAINING PROTEIN YHCV"/>
    <property type="match status" value="1"/>
</dbReference>
<dbReference type="AlphaFoldDB" id="A0A7T5VBM1"/>
<dbReference type="SMART" id="SM00116">
    <property type="entry name" value="CBS"/>
    <property type="match status" value="2"/>
</dbReference>
<gene>
    <name evidence="5" type="ORF">HP555_02420</name>
</gene>
<dbReference type="PROSITE" id="PS51671">
    <property type="entry name" value="ACT"/>
    <property type="match status" value="1"/>
</dbReference>
<sequence length="226" mass="25194">MYIGQIMRTNLVTVLPEASLVEARDLITEHRIEHLLIVDRQGLLVGVVSDRDVKLNWASPATSLSIHELNYLLQKVEVGMIMVKTVITVAPDTTIERAAYIMQTHKISSLPVMQGSKLVGIVTRTDVMAVLLQAIGMSDESVRLGVLVDDRPGRLAAVTTILKEQGINIQSFFCWPVPQYPNVSHLVIRVDRQEGDKAVTALEAEGFKVLRRYERDLQPFLPSAEL</sequence>
<dbReference type="Gene3D" id="3.30.70.260">
    <property type="match status" value="1"/>
</dbReference>
<dbReference type="RefSeq" id="WP_199263628.1">
    <property type="nucleotide sequence ID" value="NZ_CP054140.1"/>
</dbReference>
<keyword evidence="2" id="KW-0129">CBS domain</keyword>
<dbReference type="InterPro" id="IPR051462">
    <property type="entry name" value="CBS_domain-containing"/>
</dbReference>
<feature type="domain" description="ACT" evidence="4">
    <location>
        <begin position="143"/>
        <end position="224"/>
    </location>
</feature>
<dbReference type="PROSITE" id="PS51371">
    <property type="entry name" value="CBS"/>
    <property type="match status" value="2"/>
</dbReference>
<dbReference type="EMBL" id="CP054140">
    <property type="protein sequence ID" value="QQG64796.1"/>
    <property type="molecule type" value="Genomic_DNA"/>
</dbReference>
<reference evidence="5 6" key="1">
    <citation type="submission" date="2020-05" db="EMBL/GenBank/DDBJ databases">
        <title>Complete genome of Desulfobulbus oligotrophicus.</title>
        <authorList>
            <person name="Podar M."/>
        </authorList>
    </citation>
    <scope>NUCLEOTIDE SEQUENCE [LARGE SCALE GENOMIC DNA]</scope>
    <source>
        <strain evidence="5 6">Prop6</strain>
    </source>
</reference>
<keyword evidence="6" id="KW-1185">Reference proteome</keyword>
<evidence type="ECO:0000313" key="5">
    <source>
        <dbReference type="EMBL" id="QQG64796.1"/>
    </source>
</evidence>
<dbReference type="InterPro" id="IPR045865">
    <property type="entry name" value="ACT-like_dom_sf"/>
</dbReference>
<dbReference type="PANTHER" id="PTHR48108">
    <property type="entry name" value="CBS DOMAIN-CONTAINING PROTEIN CBSX2, CHLOROPLASTIC"/>
    <property type="match status" value="1"/>
</dbReference>
<dbReference type="SUPFAM" id="SSF54631">
    <property type="entry name" value="CBS-domain pair"/>
    <property type="match status" value="1"/>
</dbReference>
<name>A0A7T5VBM1_9BACT</name>
<dbReference type="InterPro" id="IPR000644">
    <property type="entry name" value="CBS_dom"/>
</dbReference>
<proteinExistence type="predicted"/>
<dbReference type="InterPro" id="IPR002912">
    <property type="entry name" value="ACT_dom"/>
</dbReference>
<evidence type="ECO:0000259" key="4">
    <source>
        <dbReference type="PROSITE" id="PS51671"/>
    </source>
</evidence>
<dbReference type="Proteomes" id="UP000596092">
    <property type="component" value="Chromosome"/>
</dbReference>